<evidence type="ECO:0000256" key="4">
    <source>
        <dbReference type="SAM" id="MobiDB-lite"/>
    </source>
</evidence>
<keyword evidence="1 3" id="KW-0689">Ribosomal protein</keyword>
<dbReference type="AlphaFoldDB" id="A0A8T3YKG9"/>
<dbReference type="EMBL" id="JACQPB010000041">
    <property type="protein sequence ID" value="MBI4210733.1"/>
    <property type="molecule type" value="Genomic_DNA"/>
</dbReference>
<keyword evidence="2 3" id="KW-0687">Ribonucleoprotein</keyword>
<evidence type="ECO:0000256" key="2">
    <source>
        <dbReference type="ARBA" id="ARBA00023274"/>
    </source>
</evidence>
<evidence type="ECO:0000256" key="3">
    <source>
        <dbReference type="HAMAP-Rule" id="MF_00545"/>
    </source>
</evidence>
<dbReference type="Proteomes" id="UP000732298">
    <property type="component" value="Unassembled WGS sequence"/>
</dbReference>
<protein>
    <recommendedName>
        <fullName evidence="3">Small ribosomal subunit protein eS24</fullName>
    </recommendedName>
</protein>
<dbReference type="InterPro" id="IPR012678">
    <property type="entry name" value="Ribosomal_uL23/eL15/eS24_sf"/>
</dbReference>
<dbReference type="GO" id="GO:0005840">
    <property type="term" value="C:ribosome"/>
    <property type="evidence" value="ECO:0007669"/>
    <property type="project" value="UniProtKB-KW"/>
</dbReference>
<dbReference type="SUPFAM" id="SSF54189">
    <property type="entry name" value="Ribosomal proteins S24e, L23 and L15e"/>
    <property type="match status" value="1"/>
</dbReference>
<evidence type="ECO:0000256" key="1">
    <source>
        <dbReference type="ARBA" id="ARBA00022980"/>
    </source>
</evidence>
<organism evidence="5 6">
    <name type="scientific">Candidatus Iainarchaeum sp</name>
    <dbReference type="NCBI Taxonomy" id="3101447"/>
    <lineage>
        <taxon>Archaea</taxon>
        <taxon>Candidatus Iainarchaeota</taxon>
        <taxon>Candidatus Iainarchaeia</taxon>
        <taxon>Candidatus Iainarchaeales</taxon>
        <taxon>Candidatus Iainarchaeaceae</taxon>
        <taxon>Candidatus Iainarchaeum</taxon>
    </lineage>
</organism>
<comment type="similarity">
    <text evidence="3">Belongs to the eukaryotic ribosomal protein eS24 family.</text>
</comment>
<sequence>MKVEIKSKEENPLLARQEVEFTVKETTVTPSRKELRQQIAAIMGADEKKLVVDVFRTSFGTTDISGTARIYKEEKDMKRIELEPVLGRNFGRPEKAKKQEAEAAPEQKK</sequence>
<dbReference type="GO" id="GO:0003735">
    <property type="term" value="F:structural constituent of ribosome"/>
    <property type="evidence" value="ECO:0007669"/>
    <property type="project" value="InterPro"/>
</dbReference>
<accession>A0A8T3YKG9</accession>
<comment type="caution">
    <text evidence="5">The sequence shown here is derived from an EMBL/GenBank/DDBJ whole genome shotgun (WGS) entry which is preliminary data.</text>
</comment>
<dbReference type="InterPro" id="IPR001976">
    <property type="entry name" value="Ribosomal_eS24"/>
</dbReference>
<dbReference type="GO" id="GO:0006412">
    <property type="term" value="P:translation"/>
    <property type="evidence" value="ECO:0007669"/>
    <property type="project" value="UniProtKB-UniRule"/>
</dbReference>
<dbReference type="Pfam" id="PF01282">
    <property type="entry name" value="Ribosomal_S24e"/>
    <property type="match status" value="1"/>
</dbReference>
<reference evidence="5" key="1">
    <citation type="submission" date="2020-07" db="EMBL/GenBank/DDBJ databases">
        <title>Huge and variable diversity of episymbiotic CPR bacteria and DPANN archaea in groundwater ecosystems.</title>
        <authorList>
            <person name="He C.Y."/>
            <person name="Keren R."/>
            <person name="Whittaker M."/>
            <person name="Farag I.F."/>
            <person name="Doudna J."/>
            <person name="Cate J.H.D."/>
            <person name="Banfield J.F."/>
        </authorList>
    </citation>
    <scope>NUCLEOTIDE SEQUENCE</scope>
    <source>
        <strain evidence="5">NC_groundwater_1296_Ag_S-0.2um_52_80</strain>
    </source>
</reference>
<gene>
    <name evidence="3" type="primary">rps24e</name>
    <name evidence="5" type="ORF">HY544_04480</name>
</gene>
<dbReference type="InterPro" id="IPR053709">
    <property type="entry name" value="eRP_eS24_sf"/>
</dbReference>
<dbReference type="GO" id="GO:1990904">
    <property type="term" value="C:ribonucleoprotein complex"/>
    <property type="evidence" value="ECO:0007669"/>
    <property type="project" value="UniProtKB-KW"/>
</dbReference>
<name>A0A8T3YKG9_9ARCH</name>
<evidence type="ECO:0000313" key="5">
    <source>
        <dbReference type="EMBL" id="MBI4210733.1"/>
    </source>
</evidence>
<feature type="compositionally biased region" description="Basic and acidic residues" evidence="4">
    <location>
        <begin position="91"/>
        <end position="109"/>
    </location>
</feature>
<feature type="region of interest" description="Disordered" evidence="4">
    <location>
        <begin position="84"/>
        <end position="109"/>
    </location>
</feature>
<dbReference type="Gene3D" id="3.30.70.3370">
    <property type="match status" value="1"/>
</dbReference>
<evidence type="ECO:0000313" key="6">
    <source>
        <dbReference type="Proteomes" id="UP000732298"/>
    </source>
</evidence>
<dbReference type="HAMAP" id="MF_00545">
    <property type="entry name" value="Ribosomal_eS24"/>
    <property type="match status" value="1"/>
</dbReference>
<proteinExistence type="inferred from homology"/>